<evidence type="ECO:0000256" key="2">
    <source>
        <dbReference type="ARBA" id="ARBA00022723"/>
    </source>
</evidence>
<keyword evidence="2" id="KW-0479">Metal-binding</keyword>
<evidence type="ECO:0000259" key="4">
    <source>
        <dbReference type="Pfam" id="PF03328"/>
    </source>
</evidence>
<organism evidence="5 6">
    <name type="scientific">Rugosimonospora africana</name>
    <dbReference type="NCBI Taxonomy" id="556532"/>
    <lineage>
        <taxon>Bacteria</taxon>
        <taxon>Bacillati</taxon>
        <taxon>Actinomycetota</taxon>
        <taxon>Actinomycetes</taxon>
        <taxon>Micromonosporales</taxon>
        <taxon>Micromonosporaceae</taxon>
        <taxon>Rugosimonospora</taxon>
    </lineage>
</organism>
<evidence type="ECO:0000313" key="6">
    <source>
        <dbReference type="Proteomes" id="UP000642748"/>
    </source>
</evidence>
<dbReference type="InterPro" id="IPR015813">
    <property type="entry name" value="Pyrv/PenolPyrv_kinase-like_dom"/>
</dbReference>
<evidence type="ECO:0000256" key="3">
    <source>
        <dbReference type="ARBA" id="ARBA00023239"/>
    </source>
</evidence>
<dbReference type="PANTHER" id="PTHR30502:SF0">
    <property type="entry name" value="PHOSPHOENOLPYRUVATE CARBOXYLASE FAMILY PROTEIN"/>
    <property type="match status" value="1"/>
</dbReference>
<evidence type="ECO:0000256" key="1">
    <source>
        <dbReference type="ARBA" id="ARBA00005568"/>
    </source>
</evidence>
<dbReference type="GO" id="GO:0016832">
    <property type="term" value="F:aldehyde-lyase activity"/>
    <property type="evidence" value="ECO:0007669"/>
    <property type="project" value="TreeGrafter"/>
</dbReference>
<protein>
    <recommendedName>
        <fullName evidence="4">HpcH/HpaI aldolase/citrate lyase domain-containing protein</fullName>
    </recommendedName>
</protein>
<dbReference type="RefSeq" id="WP_203916275.1">
    <property type="nucleotide sequence ID" value="NZ_BONZ01000008.1"/>
</dbReference>
<evidence type="ECO:0000313" key="5">
    <source>
        <dbReference type="EMBL" id="GIH12563.1"/>
    </source>
</evidence>
<dbReference type="InterPro" id="IPR050251">
    <property type="entry name" value="HpcH-HpaI_aldolase"/>
</dbReference>
<dbReference type="InterPro" id="IPR040442">
    <property type="entry name" value="Pyrv_kinase-like_dom_sf"/>
</dbReference>
<sequence>MAGVNLGDQQPSPSGFPARGSVGTLVGIGSAALTEMISALGFDFLFLDLEHGEIVDRDLPVHVMASRVPVLARIPDGTETAVKRAADAGVEGIIVPHVRSAAMAEQIVSWAKYPPVGTRSVGLSRNTLLGYRLADALTQTDLPRVIPQIEDADGVGNVEGICATPGICSVFVGPFDLSAALGSPGSFEELAFRSAISEIVTAAHAAGLPAGVFAPSVAAWGTFRKQGFDYVVLRSDSLFLADGATAALAEARSAGTGDPTNVSRGSAPT</sequence>
<reference evidence="5" key="1">
    <citation type="submission" date="2021-01" db="EMBL/GenBank/DDBJ databases">
        <title>Whole genome shotgun sequence of Rugosimonospora africana NBRC 104875.</title>
        <authorList>
            <person name="Komaki H."/>
            <person name="Tamura T."/>
        </authorList>
    </citation>
    <scope>NUCLEOTIDE SEQUENCE</scope>
    <source>
        <strain evidence="5">NBRC 104875</strain>
    </source>
</reference>
<dbReference type="PANTHER" id="PTHR30502">
    <property type="entry name" value="2-KETO-3-DEOXY-L-RHAMNONATE ALDOLASE"/>
    <property type="match status" value="1"/>
</dbReference>
<accession>A0A8J3QN18</accession>
<dbReference type="InterPro" id="IPR005000">
    <property type="entry name" value="Aldolase/citrate-lyase_domain"/>
</dbReference>
<keyword evidence="3" id="KW-0456">Lyase</keyword>
<dbReference type="Proteomes" id="UP000642748">
    <property type="component" value="Unassembled WGS sequence"/>
</dbReference>
<dbReference type="Gene3D" id="3.20.20.60">
    <property type="entry name" value="Phosphoenolpyruvate-binding domains"/>
    <property type="match status" value="1"/>
</dbReference>
<proteinExistence type="inferred from homology"/>
<feature type="domain" description="HpcH/HpaI aldolase/citrate lyase" evidence="4">
    <location>
        <begin position="30"/>
        <end position="236"/>
    </location>
</feature>
<dbReference type="AlphaFoldDB" id="A0A8J3QN18"/>
<name>A0A8J3QN18_9ACTN</name>
<gene>
    <name evidence="5" type="ORF">Raf01_07350</name>
</gene>
<dbReference type="Pfam" id="PF03328">
    <property type="entry name" value="HpcH_HpaI"/>
    <property type="match status" value="1"/>
</dbReference>
<comment type="similarity">
    <text evidence="1">Belongs to the HpcH/HpaI aldolase family.</text>
</comment>
<dbReference type="GO" id="GO:0005737">
    <property type="term" value="C:cytoplasm"/>
    <property type="evidence" value="ECO:0007669"/>
    <property type="project" value="TreeGrafter"/>
</dbReference>
<comment type="caution">
    <text evidence="5">The sequence shown here is derived from an EMBL/GenBank/DDBJ whole genome shotgun (WGS) entry which is preliminary data.</text>
</comment>
<keyword evidence="6" id="KW-1185">Reference proteome</keyword>
<dbReference type="GO" id="GO:0046872">
    <property type="term" value="F:metal ion binding"/>
    <property type="evidence" value="ECO:0007669"/>
    <property type="project" value="UniProtKB-KW"/>
</dbReference>
<dbReference type="SUPFAM" id="SSF51621">
    <property type="entry name" value="Phosphoenolpyruvate/pyruvate domain"/>
    <property type="match status" value="1"/>
</dbReference>
<dbReference type="EMBL" id="BONZ01000008">
    <property type="protein sequence ID" value="GIH12563.1"/>
    <property type="molecule type" value="Genomic_DNA"/>
</dbReference>